<dbReference type="GO" id="GO:0005886">
    <property type="term" value="C:plasma membrane"/>
    <property type="evidence" value="ECO:0007669"/>
    <property type="project" value="UniProtKB-SubCell"/>
</dbReference>
<dbReference type="Proteomes" id="UP000242469">
    <property type="component" value="Unassembled WGS sequence"/>
</dbReference>
<sequence>MMSVEVSGLFGLIVLVLNVMAIVKTIQSPATTMAKVVWIVVILLLPVLGLILWFLLGPRG</sequence>
<dbReference type="RefSeq" id="WP_422730689.1">
    <property type="nucleotide sequence ID" value="NZ_FNRJ01000003.1"/>
</dbReference>
<accession>A0A1H4AMW5</accession>
<keyword evidence="5 6" id="KW-0472">Membrane</keyword>
<dbReference type="STRING" id="1122198.SAMN02745729_1032"/>
<evidence type="ECO:0000256" key="4">
    <source>
        <dbReference type="ARBA" id="ARBA00022989"/>
    </source>
</evidence>
<evidence type="ECO:0000259" key="7">
    <source>
        <dbReference type="Pfam" id="PF13396"/>
    </source>
</evidence>
<organism evidence="8 9">
    <name type="scientific">Marinobacterium iners DSM 11526</name>
    <dbReference type="NCBI Taxonomy" id="1122198"/>
    <lineage>
        <taxon>Bacteria</taxon>
        <taxon>Pseudomonadati</taxon>
        <taxon>Pseudomonadota</taxon>
        <taxon>Gammaproteobacteria</taxon>
        <taxon>Oceanospirillales</taxon>
        <taxon>Oceanospirillaceae</taxon>
        <taxon>Marinobacterium</taxon>
    </lineage>
</organism>
<feature type="domain" description="Cardiolipin synthase N-terminal" evidence="7">
    <location>
        <begin position="16"/>
        <end position="58"/>
    </location>
</feature>
<dbReference type="EMBL" id="FNRJ01000003">
    <property type="protein sequence ID" value="SEA37097.1"/>
    <property type="molecule type" value="Genomic_DNA"/>
</dbReference>
<evidence type="ECO:0000256" key="2">
    <source>
        <dbReference type="ARBA" id="ARBA00022475"/>
    </source>
</evidence>
<feature type="transmembrane region" description="Helical" evidence="6">
    <location>
        <begin position="37"/>
        <end position="56"/>
    </location>
</feature>
<comment type="subcellular location">
    <subcellularLocation>
        <location evidence="1">Cell membrane</location>
        <topology evidence="1">Multi-pass membrane protein</topology>
    </subcellularLocation>
</comment>
<evidence type="ECO:0000313" key="9">
    <source>
        <dbReference type="Proteomes" id="UP000242469"/>
    </source>
</evidence>
<reference evidence="9" key="1">
    <citation type="submission" date="2016-10" db="EMBL/GenBank/DDBJ databases">
        <authorList>
            <person name="Varghese N."/>
            <person name="Submissions S."/>
        </authorList>
    </citation>
    <scope>NUCLEOTIDE SEQUENCE [LARGE SCALE GENOMIC DNA]</scope>
    <source>
        <strain evidence="9">DSM 11526</strain>
    </source>
</reference>
<keyword evidence="3 6" id="KW-0812">Transmembrane</keyword>
<evidence type="ECO:0000256" key="5">
    <source>
        <dbReference type="ARBA" id="ARBA00023136"/>
    </source>
</evidence>
<evidence type="ECO:0000256" key="6">
    <source>
        <dbReference type="SAM" id="Phobius"/>
    </source>
</evidence>
<dbReference type="InterPro" id="IPR027379">
    <property type="entry name" value="CLS_N"/>
</dbReference>
<evidence type="ECO:0000256" key="3">
    <source>
        <dbReference type="ARBA" id="ARBA00022692"/>
    </source>
</evidence>
<dbReference type="Pfam" id="PF13396">
    <property type="entry name" value="PLDc_N"/>
    <property type="match status" value="1"/>
</dbReference>
<evidence type="ECO:0000313" key="8">
    <source>
        <dbReference type="EMBL" id="SEA37097.1"/>
    </source>
</evidence>
<evidence type="ECO:0000256" key="1">
    <source>
        <dbReference type="ARBA" id="ARBA00004651"/>
    </source>
</evidence>
<keyword evidence="2" id="KW-1003">Cell membrane</keyword>
<proteinExistence type="predicted"/>
<dbReference type="AlphaFoldDB" id="A0A1H4AMW5"/>
<protein>
    <submittedName>
        <fullName evidence="8">Phospholipase_D-nuclease N-terminal</fullName>
    </submittedName>
</protein>
<keyword evidence="9" id="KW-1185">Reference proteome</keyword>
<name>A0A1H4AMW5_9GAMM</name>
<gene>
    <name evidence="8" type="ORF">SAMN02745729_1032</name>
</gene>
<keyword evidence="4 6" id="KW-1133">Transmembrane helix</keyword>